<keyword evidence="8" id="KW-0130">Cell adhesion</keyword>
<evidence type="ECO:0000256" key="11">
    <source>
        <dbReference type="ARBA" id="ARBA00023136"/>
    </source>
</evidence>
<sequence>MMDLHNVFIPLLLSCTSVFTVLYGQKVVTDPKVTVYQGNDVTLLCQYIHRSSEDKITQVQWTWQNQSSEYKIMVFNNDYGLHIHETPLKDRVSFSKSSPSIDEASIIIRDVKISDQGLYSCDITIFPGGSLTGQTTLIVLEGAPLADLSTDSRPVLSTAEAVGIGTAVVIITLIIVVVGYLFLQNRRRTGRTFTYYTTQSPSDLQQDVTYSDVTILKSGKANRSTSTSGDIEYAAVSFSGRSESASLRASASQMALGSHTAEQDTVYAQVKRD</sequence>
<dbReference type="KEGG" id="caua:113116847"/>
<comment type="subunit">
    <text evidence="15">Cis- and trans-homodimer. Can form trans-heterodimers.</text>
</comment>
<evidence type="ECO:0000256" key="5">
    <source>
        <dbReference type="ARBA" id="ARBA00022692"/>
    </source>
</evidence>
<reference evidence="20" key="1">
    <citation type="submission" date="2025-08" db="UniProtKB">
        <authorList>
            <consortium name="RefSeq"/>
        </authorList>
    </citation>
    <scope>IDENTIFICATION</scope>
    <source>
        <strain evidence="20">Wakin</strain>
        <tissue evidence="20">Muscle</tissue>
    </source>
</reference>
<dbReference type="InterPro" id="IPR051427">
    <property type="entry name" value="Nectin/Nectin-like"/>
</dbReference>
<keyword evidence="5 16" id="KW-0812">Transmembrane</keyword>
<dbReference type="InterPro" id="IPR003599">
    <property type="entry name" value="Ig_sub"/>
</dbReference>
<dbReference type="InterPro" id="IPR013106">
    <property type="entry name" value="Ig_V-set"/>
</dbReference>
<evidence type="ECO:0000256" key="3">
    <source>
        <dbReference type="ARBA" id="ARBA00007810"/>
    </source>
</evidence>
<keyword evidence="12" id="KW-1015">Disulfide bond</keyword>
<evidence type="ECO:0000313" key="20">
    <source>
        <dbReference type="RefSeq" id="XP_026140955.1"/>
    </source>
</evidence>
<dbReference type="GO" id="GO:0007156">
    <property type="term" value="P:homophilic cell adhesion via plasma membrane adhesion molecules"/>
    <property type="evidence" value="ECO:0007669"/>
    <property type="project" value="TreeGrafter"/>
</dbReference>
<evidence type="ECO:0000256" key="17">
    <source>
        <dbReference type="SAM" id="SignalP"/>
    </source>
</evidence>
<evidence type="ECO:0000256" key="1">
    <source>
        <dbReference type="ARBA" id="ARBA00004251"/>
    </source>
</evidence>
<dbReference type="Gene3D" id="2.60.40.10">
    <property type="entry name" value="Immunoglobulins"/>
    <property type="match status" value="1"/>
</dbReference>
<gene>
    <name evidence="20" type="primary">LOC113116847</name>
</gene>
<evidence type="ECO:0000256" key="7">
    <source>
        <dbReference type="ARBA" id="ARBA00022737"/>
    </source>
</evidence>
<dbReference type="InterPro" id="IPR036179">
    <property type="entry name" value="Ig-like_dom_sf"/>
</dbReference>
<feature type="chain" id="PRO_5028100384" evidence="17">
    <location>
        <begin position="25"/>
        <end position="273"/>
    </location>
</feature>
<comment type="function">
    <text evidence="14">Cell adhesion molecule that promotes cell-cell contacts and plays important roles in the development of the nervous system. Acts by forming homophilic or heterophilic trans-dimers.</text>
</comment>
<dbReference type="InterPro" id="IPR013783">
    <property type="entry name" value="Ig-like_fold"/>
</dbReference>
<keyword evidence="10 16" id="KW-1133">Transmembrane helix</keyword>
<evidence type="ECO:0000256" key="4">
    <source>
        <dbReference type="ARBA" id="ARBA00022475"/>
    </source>
</evidence>
<keyword evidence="11 16" id="KW-0472">Membrane</keyword>
<dbReference type="GeneID" id="113116847"/>
<feature type="domain" description="Ig-like" evidence="18">
    <location>
        <begin position="10"/>
        <end position="138"/>
    </location>
</feature>
<evidence type="ECO:0000256" key="15">
    <source>
        <dbReference type="ARBA" id="ARBA00062858"/>
    </source>
</evidence>
<feature type="transmembrane region" description="Helical" evidence="16">
    <location>
        <begin position="161"/>
        <end position="183"/>
    </location>
</feature>
<keyword evidence="4" id="KW-1003">Cell membrane</keyword>
<evidence type="ECO:0000313" key="19">
    <source>
        <dbReference type="Proteomes" id="UP000515129"/>
    </source>
</evidence>
<evidence type="ECO:0000256" key="13">
    <source>
        <dbReference type="ARBA" id="ARBA00023180"/>
    </source>
</evidence>
<dbReference type="PANTHER" id="PTHR23277">
    <property type="entry name" value="NECTIN-RELATED"/>
    <property type="match status" value="1"/>
</dbReference>
<keyword evidence="9" id="KW-0965">Cell junction</keyword>
<evidence type="ECO:0000256" key="6">
    <source>
        <dbReference type="ARBA" id="ARBA00022729"/>
    </source>
</evidence>
<dbReference type="PROSITE" id="PS50835">
    <property type="entry name" value="IG_LIKE"/>
    <property type="match status" value="1"/>
</dbReference>
<comment type="subcellular location">
    <subcellularLocation>
        <location evidence="2">Cell junction</location>
        <location evidence="2">Adherens junction</location>
    </subcellularLocation>
    <subcellularLocation>
        <location evidence="1">Cell membrane</location>
        <topology evidence="1">Single-pass type I membrane protein</topology>
    </subcellularLocation>
</comment>
<evidence type="ECO:0000259" key="18">
    <source>
        <dbReference type="PROSITE" id="PS50835"/>
    </source>
</evidence>
<protein>
    <submittedName>
        <fullName evidence="20">Nectin-4-like isoform X1</fullName>
    </submittedName>
</protein>
<keyword evidence="13" id="KW-0325">Glycoprotein</keyword>
<accession>A0A6P6R789</accession>
<keyword evidence="7" id="KW-0677">Repeat</keyword>
<evidence type="ECO:0000256" key="8">
    <source>
        <dbReference type="ARBA" id="ARBA00022889"/>
    </source>
</evidence>
<evidence type="ECO:0000256" key="14">
    <source>
        <dbReference type="ARBA" id="ARBA00058274"/>
    </source>
</evidence>
<keyword evidence="19" id="KW-1185">Reference proteome</keyword>
<dbReference type="GO" id="GO:0005886">
    <property type="term" value="C:plasma membrane"/>
    <property type="evidence" value="ECO:0007669"/>
    <property type="project" value="UniProtKB-SubCell"/>
</dbReference>
<dbReference type="Pfam" id="PF07686">
    <property type="entry name" value="V-set"/>
    <property type="match status" value="1"/>
</dbReference>
<dbReference type="SMART" id="SM00406">
    <property type="entry name" value="IGv"/>
    <property type="match status" value="1"/>
</dbReference>
<dbReference type="FunFam" id="2.60.40.10:FF:000304">
    <property type="entry name" value="Nectin cell adhesion molecule 1"/>
    <property type="match status" value="1"/>
</dbReference>
<dbReference type="SMART" id="SM00409">
    <property type="entry name" value="IG"/>
    <property type="match status" value="1"/>
</dbReference>
<dbReference type="SUPFAM" id="SSF48726">
    <property type="entry name" value="Immunoglobulin"/>
    <property type="match status" value="1"/>
</dbReference>
<feature type="signal peptide" evidence="17">
    <location>
        <begin position="1"/>
        <end position="24"/>
    </location>
</feature>
<name>A0A6P6R789_CARAU</name>
<dbReference type="Proteomes" id="UP000515129">
    <property type="component" value="Chromosome 16"/>
</dbReference>
<evidence type="ECO:0000256" key="10">
    <source>
        <dbReference type="ARBA" id="ARBA00022989"/>
    </source>
</evidence>
<keyword evidence="6 17" id="KW-0732">Signal</keyword>
<dbReference type="OrthoDB" id="9948163at2759"/>
<dbReference type="RefSeq" id="XP_026140955.1">
    <property type="nucleotide sequence ID" value="XM_026285170.1"/>
</dbReference>
<evidence type="ECO:0000256" key="16">
    <source>
        <dbReference type="SAM" id="Phobius"/>
    </source>
</evidence>
<proteinExistence type="inferred from homology"/>
<dbReference type="InterPro" id="IPR007110">
    <property type="entry name" value="Ig-like_dom"/>
</dbReference>
<dbReference type="AlphaFoldDB" id="A0A6P6R789"/>
<dbReference type="GO" id="GO:0007157">
    <property type="term" value="P:heterophilic cell-cell adhesion via plasma membrane cell adhesion molecules"/>
    <property type="evidence" value="ECO:0007669"/>
    <property type="project" value="TreeGrafter"/>
</dbReference>
<comment type="similarity">
    <text evidence="3">Belongs to the nectin family.</text>
</comment>
<dbReference type="GO" id="GO:0005912">
    <property type="term" value="C:adherens junction"/>
    <property type="evidence" value="ECO:0007669"/>
    <property type="project" value="UniProtKB-SubCell"/>
</dbReference>
<evidence type="ECO:0000256" key="12">
    <source>
        <dbReference type="ARBA" id="ARBA00023157"/>
    </source>
</evidence>
<evidence type="ECO:0000256" key="9">
    <source>
        <dbReference type="ARBA" id="ARBA00022949"/>
    </source>
</evidence>
<evidence type="ECO:0000256" key="2">
    <source>
        <dbReference type="ARBA" id="ARBA00004536"/>
    </source>
</evidence>
<dbReference type="PANTHER" id="PTHR23277:SF108">
    <property type="entry name" value="FASCICLIN-3"/>
    <property type="match status" value="1"/>
</dbReference>
<organism evidence="19 20">
    <name type="scientific">Carassius auratus</name>
    <name type="common">Goldfish</name>
    <dbReference type="NCBI Taxonomy" id="7957"/>
    <lineage>
        <taxon>Eukaryota</taxon>
        <taxon>Metazoa</taxon>
        <taxon>Chordata</taxon>
        <taxon>Craniata</taxon>
        <taxon>Vertebrata</taxon>
        <taxon>Euteleostomi</taxon>
        <taxon>Actinopterygii</taxon>
        <taxon>Neopterygii</taxon>
        <taxon>Teleostei</taxon>
        <taxon>Ostariophysi</taxon>
        <taxon>Cypriniformes</taxon>
        <taxon>Cyprinidae</taxon>
        <taxon>Cyprininae</taxon>
        <taxon>Carassius</taxon>
    </lineage>
</organism>